<dbReference type="GO" id="GO:0043190">
    <property type="term" value="C:ATP-binding cassette (ABC) transporter complex"/>
    <property type="evidence" value="ECO:0007669"/>
    <property type="project" value="InterPro"/>
</dbReference>
<evidence type="ECO:0000256" key="3">
    <source>
        <dbReference type="ARBA" id="ARBA00022840"/>
    </source>
</evidence>
<dbReference type="InterPro" id="IPR050093">
    <property type="entry name" value="ABC_SmlMolc_Importer"/>
</dbReference>
<evidence type="ECO:0000256" key="1">
    <source>
        <dbReference type="ARBA" id="ARBA00022448"/>
    </source>
</evidence>
<dbReference type="InterPro" id="IPR008995">
    <property type="entry name" value="Mo/tungstate-bd_C_term_dom"/>
</dbReference>
<dbReference type="PROSITE" id="PS50893">
    <property type="entry name" value="ABC_TRANSPORTER_2"/>
    <property type="match status" value="1"/>
</dbReference>
<dbReference type="InterPro" id="IPR027417">
    <property type="entry name" value="P-loop_NTPase"/>
</dbReference>
<feature type="domain" description="ABC transporter" evidence="5">
    <location>
        <begin position="8"/>
        <end position="238"/>
    </location>
</feature>
<proteinExistence type="predicted"/>
<evidence type="ECO:0000259" key="5">
    <source>
        <dbReference type="PROSITE" id="PS50893"/>
    </source>
</evidence>
<dbReference type="Pfam" id="PF08402">
    <property type="entry name" value="TOBE_2"/>
    <property type="match status" value="1"/>
</dbReference>
<dbReference type="EC" id="7.6.2.9" evidence="4"/>
<dbReference type="PANTHER" id="PTHR42781">
    <property type="entry name" value="SPERMIDINE/PUTRESCINE IMPORT ATP-BINDING PROTEIN POTA"/>
    <property type="match status" value="1"/>
</dbReference>
<dbReference type="FunFam" id="3.40.50.300:FF:000425">
    <property type="entry name" value="Probable ABC transporter, ATP-binding subunit"/>
    <property type="match status" value="1"/>
</dbReference>
<dbReference type="PANTHER" id="PTHR42781:SF4">
    <property type="entry name" value="SPERMIDINE_PUTRESCINE IMPORT ATP-BINDING PROTEIN POTA"/>
    <property type="match status" value="1"/>
</dbReference>
<dbReference type="Proteomes" id="UP000193964">
    <property type="component" value="Unassembled WGS sequence"/>
</dbReference>
<dbReference type="InterPro" id="IPR017871">
    <property type="entry name" value="ABC_transporter-like_CS"/>
</dbReference>
<reference evidence="6 7" key="1">
    <citation type="submission" date="2016-01" db="EMBL/GenBank/DDBJ databases">
        <title>The new phylogeny of the genus Mycobacterium.</title>
        <authorList>
            <person name="Tarcisio F."/>
            <person name="Conor M."/>
            <person name="Antonella G."/>
            <person name="Elisabetta G."/>
            <person name="Giulia F.S."/>
            <person name="Sara T."/>
            <person name="Anna F."/>
            <person name="Clotilde B."/>
            <person name="Roberto B."/>
            <person name="Veronica D.S."/>
            <person name="Fabio R."/>
            <person name="Monica P."/>
            <person name="Olivier J."/>
            <person name="Enrico T."/>
            <person name="Nicola S."/>
        </authorList>
    </citation>
    <scope>NUCLEOTIDE SEQUENCE [LARGE SCALE GENOMIC DNA]</scope>
    <source>
        <strain evidence="6 7">ATCC 700010</strain>
    </source>
</reference>
<dbReference type="PROSITE" id="PS00211">
    <property type="entry name" value="ABC_TRANSPORTER_1"/>
    <property type="match status" value="1"/>
</dbReference>
<dbReference type="SMART" id="SM00382">
    <property type="entry name" value="AAA"/>
    <property type="match status" value="1"/>
</dbReference>
<dbReference type="SUPFAM" id="SSF52540">
    <property type="entry name" value="P-loop containing nucleoside triphosphate hydrolases"/>
    <property type="match status" value="1"/>
</dbReference>
<dbReference type="InterPro" id="IPR003439">
    <property type="entry name" value="ABC_transporter-like_ATP-bd"/>
</dbReference>
<dbReference type="GO" id="GO:0005524">
    <property type="term" value="F:ATP binding"/>
    <property type="evidence" value="ECO:0007669"/>
    <property type="project" value="UniProtKB-KW"/>
</dbReference>
<evidence type="ECO:0000313" key="6">
    <source>
        <dbReference type="EMBL" id="ORX15516.1"/>
    </source>
</evidence>
<comment type="caution">
    <text evidence="6">The sequence shown here is derived from an EMBL/GenBank/DDBJ whole genome shotgun (WGS) entry which is preliminary data.</text>
</comment>
<dbReference type="InterPro" id="IPR013611">
    <property type="entry name" value="Transp-assoc_OB_typ2"/>
</dbReference>
<dbReference type="Gene3D" id="3.40.50.300">
    <property type="entry name" value="P-loop containing nucleotide triphosphate hydrolases"/>
    <property type="match status" value="1"/>
</dbReference>
<dbReference type="RefSeq" id="WP_085144649.1">
    <property type="nucleotide sequence ID" value="NZ_JACKUA010000019.1"/>
</dbReference>
<keyword evidence="2" id="KW-0547">Nucleotide-binding</keyword>
<protein>
    <recommendedName>
        <fullName evidence="4">ABC-type quaternary amine transporter</fullName>
        <ecNumber evidence="4">7.6.2.9</ecNumber>
    </recommendedName>
</protein>
<organism evidence="6 7">
    <name type="scientific">Mycolicibacterium wolinskyi</name>
    <dbReference type="NCBI Taxonomy" id="59750"/>
    <lineage>
        <taxon>Bacteria</taxon>
        <taxon>Bacillati</taxon>
        <taxon>Actinomycetota</taxon>
        <taxon>Actinomycetes</taxon>
        <taxon>Mycobacteriales</taxon>
        <taxon>Mycobacteriaceae</taxon>
        <taxon>Mycolicibacterium</taxon>
    </lineage>
</organism>
<evidence type="ECO:0000256" key="2">
    <source>
        <dbReference type="ARBA" id="ARBA00022741"/>
    </source>
</evidence>
<keyword evidence="1" id="KW-0813">Transport</keyword>
<evidence type="ECO:0000313" key="7">
    <source>
        <dbReference type="Proteomes" id="UP000193964"/>
    </source>
</evidence>
<dbReference type="SUPFAM" id="SSF50331">
    <property type="entry name" value="MOP-like"/>
    <property type="match status" value="1"/>
</dbReference>
<dbReference type="Pfam" id="PF00005">
    <property type="entry name" value="ABC_tran"/>
    <property type="match status" value="1"/>
</dbReference>
<dbReference type="EMBL" id="LQQA01000013">
    <property type="protein sequence ID" value="ORX15516.1"/>
    <property type="molecule type" value="Genomic_DNA"/>
</dbReference>
<keyword evidence="3 6" id="KW-0067">ATP-binding</keyword>
<name>A0A1X2FAR1_9MYCO</name>
<evidence type="ECO:0000256" key="4">
    <source>
        <dbReference type="ARBA" id="ARBA00066388"/>
    </source>
</evidence>
<sequence length="345" mass="35751">MSGPSVAVELNDLTRAYGNVKALDGLSLHIEPGELVALLGPSGCGKTTALRIVAGLDEATSGTVLVGGQDVSSVPANKRDMGMVFQAYSLFPHLTVLDNVAFGLKMRGKARGDRVSRAADMLDLVGLADHKHKYASELSGGQQQRVALARALAIQPRVLLLDEPLSALDAKVRAQLRDEIRRVQLEVGTTTLFVTHDQEEALAVADRVGVMSQGKLEQLAAPAELYANPSTPFVAEFVGLHNKVAAEVSGGRAHLLGVAVPTLPGSVTAGAGTAMVRPESVTVRADPAGAATVASVAFLGPISRVYVTLPDGSVIHAQLTSGQARVFEAGAAVSVGLDPVPVLVV</sequence>
<dbReference type="AlphaFoldDB" id="A0A1X2FAR1"/>
<accession>A0A1X2FAR1</accession>
<dbReference type="GO" id="GO:0015418">
    <property type="term" value="F:ABC-type quaternary ammonium compound transporting activity"/>
    <property type="evidence" value="ECO:0007669"/>
    <property type="project" value="UniProtKB-EC"/>
</dbReference>
<dbReference type="GO" id="GO:0016887">
    <property type="term" value="F:ATP hydrolysis activity"/>
    <property type="evidence" value="ECO:0007669"/>
    <property type="project" value="InterPro"/>
</dbReference>
<gene>
    <name evidence="6" type="ORF">AWC31_23380</name>
</gene>
<dbReference type="InterPro" id="IPR003593">
    <property type="entry name" value="AAA+_ATPase"/>
</dbReference>